<dbReference type="InterPro" id="IPR018712">
    <property type="entry name" value="Tle1-like_cat"/>
</dbReference>
<proteinExistence type="predicted"/>
<feature type="signal peptide" evidence="1">
    <location>
        <begin position="1"/>
        <end position="20"/>
    </location>
</feature>
<feature type="domain" description="T6SS Phospholipase effector Tle1-like catalytic" evidence="2">
    <location>
        <begin position="614"/>
        <end position="746"/>
    </location>
</feature>
<dbReference type="InterPro" id="IPR050708">
    <property type="entry name" value="T6SS_VgrG/RHS"/>
</dbReference>
<evidence type="ECO:0000256" key="1">
    <source>
        <dbReference type="SAM" id="SignalP"/>
    </source>
</evidence>
<evidence type="ECO:0000313" key="3">
    <source>
        <dbReference type="EMBL" id="NEN75850.1"/>
    </source>
</evidence>
<dbReference type="Pfam" id="PF09994">
    <property type="entry name" value="T6SS_Tle1-like_cat"/>
    <property type="match status" value="1"/>
</dbReference>
<name>A0A6L9Y5U3_9BURK</name>
<keyword evidence="4" id="KW-1185">Reference proteome</keyword>
<comment type="caution">
    <text evidence="3">The sequence shown here is derived from an EMBL/GenBank/DDBJ whole genome shotgun (WGS) entry which is preliminary data.</text>
</comment>
<protein>
    <recommendedName>
        <fullName evidence="2">T6SS Phospholipase effector Tle1-like catalytic domain-containing protein</fullName>
    </recommendedName>
</protein>
<dbReference type="PANTHER" id="PTHR32305">
    <property type="match status" value="1"/>
</dbReference>
<dbReference type="RefSeq" id="WP_163764434.1">
    <property type="nucleotide sequence ID" value="NZ_JAAGYR010000010.1"/>
</dbReference>
<dbReference type="Gene3D" id="2.180.10.10">
    <property type="entry name" value="RHS repeat-associated core"/>
    <property type="match status" value="1"/>
</dbReference>
<organism evidence="3 4">
    <name type="scientific">Pelistega ratti</name>
    <dbReference type="NCBI Taxonomy" id="2652177"/>
    <lineage>
        <taxon>Bacteria</taxon>
        <taxon>Pseudomonadati</taxon>
        <taxon>Pseudomonadota</taxon>
        <taxon>Betaproteobacteria</taxon>
        <taxon>Burkholderiales</taxon>
        <taxon>Alcaligenaceae</taxon>
        <taxon>Pelistega</taxon>
    </lineage>
</organism>
<sequence>MMKYILGGFLLYLSIQSAFAQPLNNETSQQCLYQIMTPQLNIEKNCLLCADEINNPQQGVAYHLSIDYINTHYPQAEIQYNTENKPKKAIFSHPSWGEVEITYDKNQNPYSIKSSTLDDGSRFYDSLVAIQPECITPEQNHTNPFIHLKDNHLIFNNNLYLKQINKNKLEHSLILEKEDMPIWAQHRFYQENGMLEKEVFEFYQENKRIAYHYTYNDKKQLIIADQTINAINKPKKKETHQFYYAWNTDGSSNAYAIDGKTVKPTVFSKAYGVILHPPIILKHNSIPSRIYAAASYHTKEPFVQYINKNGIRYKKIIGDKTVSFTYQNNRLSTETTHIPNQPIIKRHYYYSGIMPIAFTEQIFPADTTDIEKASPISTHTFYIHNDHIGQPFLVSDEEQNIRWAAYYTPTGEAQILKADIEFNLRQPGQYYDAETGLHDNYLRTYDPKAGHYLEADPIGPTADNSPFGYAKQQPRHFIDPFGLLLFAFDGTQNNASIETNVWKFYKLYEGKENIDKFYVEGPGATPEKAKDDPWWGIVDIPSSGALYGSDRYNILHKQFKHFIENMQSKNGNFDEITPIDIIGFSRGAAISMIFSNYLANFVKNGLFSFQGSYNGKDTSIQTCVDLRFIGLFDAVAQFGANGISNIEHIYTAQPSWELIAHAVALNEYRSLFPFTTYKTSRIKNPTGDPNNPYMIVENPNVIEQGFLGNHTDIGGGTKYDDIDNKYNPKKDIPGDLGNITLAWMHTQASQLGVDIAPLSSAIEGTKINSTTNQEEKTILALNKVNNPLLHGTYGEYSGVTDYEPYNYTKRTAEREYQYPRQTHGEGKQSELAHVGEKVREKHLNAANVQFINIYKSSLPTKINIYGYIDAEKYINWLEKELNWNSNLSVDKDSYNKS</sequence>
<gene>
    <name evidence="3" type="ORF">F9B74_05860</name>
</gene>
<dbReference type="EMBL" id="JAAGYR010000010">
    <property type="protein sequence ID" value="NEN75850.1"/>
    <property type="molecule type" value="Genomic_DNA"/>
</dbReference>
<dbReference type="PANTHER" id="PTHR32305:SF15">
    <property type="entry name" value="PROTEIN RHSA-RELATED"/>
    <property type="match status" value="1"/>
</dbReference>
<evidence type="ECO:0000313" key="4">
    <source>
        <dbReference type="Proteomes" id="UP000477651"/>
    </source>
</evidence>
<feature type="chain" id="PRO_5027121749" description="T6SS Phospholipase effector Tle1-like catalytic domain-containing protein" evidence="1">
    <location>
        <begin position="21"/>
        <end position="897"/>
    </location>
</feature>
<dbReference type="Proteomes" id="UP000477651">
    <property type="component" value="Unassembled WGS sequence"/>
</dbReference>
<reference evidence="3 4" key="1">
    <citation type="submission" date="2020-02" db="EMBL/GenBank/DDBJ databases">
        <title>Pelistega sp. NLN82 were isolated from wild rodents of the Hainan Island.</title>
        <authorList>
            <person name="Niu N."/>
            <person name="Zhou J."/>
        </authorList>
    </citation>
    <scope>NUCLEOTIDE SEQUENCE [LARGE SCALE GENOMIC DNA]</scope>
    <source>
        <strain evidence="3 4">NLN82</strain>
    </source>
</reference>
<dbReference type="NCBIfam" id="TIGR03696">
    <property type="entry name" value="Rhs_assc_core"/>
    <property type="match status" value="1"/>
</dbReference>
<dbReference type="InterPro" id="IPR022385">
    <property type="entry name" value="Rhs_assc_core"/>
</dbReference>
<dbReference type="AlphaFoldDB" id="A0A6L9Y5U3"/>
<evidence type="ECO:0000259" key="2">
    <source>
        <dbReference type="Pfam" id="PF09994"/>
    </source>
</evidence>
<accession>A0A6L9Y5U3</accession>
<keyword evidence="1" id="KW-0732">Signal</keyword>